<organism evidence="1 2">
    <name type="scientific">Collybia nuda</name>
    <dbReference type="NCBI Taxonomy" id="64659"/>
    <lineage>
        <taxon>Eukaryota</taxon>
        <taxon>Fungi</taxon>
        <taxon>Dikarya</taxon>
        <taxon>Basidiomycota</taxon>
        <taxon>Agaricomycotina</taxon>
        <taxon>Agaricomycetes</taxon>
        <taxon>Agaricomycetidae</taxon>
        <taxon>Agaricales</taxon>
        <taxon>Tricholomatineae</taxon>
        <taxon>Clitocybaceae</taxon>
        <taxon>Collybia</taxon>
    </lineage>
</organism>
<dbReference type="Proteomes" id="UP000807353">
    <property type="component" value="Unassembled WGS sequence"/>
</dbReference>
<reference evidence="1" key="1">
    <citation type="submission" date="2020-11" db="EMBL/GenBank/DDBJ databases">
        <authorList>
            <consortium name="DOE Joint Genome Institute"/>
            <person name="Ahrendt S."/>
            <person name="Riley R."/>
            <person name="Andreopoulos W."/>
            <person name="Labutti K."/>
            <person name="Pangilinan J."/>
            <person name="Ruiz-Duenas F.J."/>
            <person name="Barrasa J.M."/>
            <person name="Sanchez-Garcia M."/>
            <person name="Camarero S."/>
            <person name="Miyauchi S."/>
            <person name="Serrano A."/>
            <person name="Linde D."/>
            <person name="Babiker R."/>
            <person name="Drula E."/>
            <person name="Ayuso-Fernandez I."/>
            <person name="Pacheco R."/>
            <person name="Padilla G."/>
            <person name="Ferreira P."/>
            <person name="Barriuso J."/>
            <person name="Kellner H."/>
            <person name="Castanera R."/>
            <person name="Alfaro M."/>
            <person name="Ramirez L."/>
            <person name="Pisabarro A.G."/>
            <person name="Kuo A."/>
            <person name="Tritt A."/>
            <person name="Lipzen A."/>
            <person name="He G."/>
            <person name="Yan M."/>
            <person name="Ng V."/>
            <person name="Cullen D."/>
            <person name="Martin F."/>
            <person name="Rosso M.-N."/>
            <person name="Henrissat B."/>
            <person name="Hibbett D."/>
            <person name="Martinez A.T."/>
            <person name="Grigoriev I.V."/>
        </authorList>
    </citation>
    <scope>NUCLEOTIDE SEQUENCE</scope>
    <source>
        <strain evidence="1">CBS 247.69</strain>
    </source>
</reference>
<dbReference type="OrthoDB" id="3267648at2759"/>
<comment type="caution">
    <text evidence="1">The sequence shown here is derived from an EMBL/GenBank/DDBJ whole genome shotgun (WGS) entry which is preliminary data.</text>
</comment>
<dbReference type="EMBL" id="MU150255">
    <property type="protein sequence ID" value="KAF9464307.1"/>
    <property type="molecule type" value="Genomic_DNA"/>
</dbReference>
<keyword evidence="2" id="KW-1185">Reference proteome</keyword>
<evidence type="ECO:0000313" key="1">
    <source>
        <dbReference type="EMBL" id="KAF9464307.1"/>
    </source>
</evidence>
<evidence type="ECO:0000313" key="2">
    <source>
        <dbReference type="Proteomes" id="UP000807353"/>
    </source>
</evidence>
<proteinExistence type="predicted"/>
<dbReference type="AlphaFoldDB" id="A0A9P5Y8X6"/>
<gene>
    <name evidence="1" type="ORF">BDZ94DRAFT_1256856</name>
</gene>
<accession>A0A9P5Y8X6</accession>
<protein>
    <submittedName>
        <fullName evidence="1">Uncharacterized protein</fullName>
    </submittedName>
</protein>
<name>A0A9P5Y8X6_9AGAR</name>
<dbReference type="SUPFAM" id="SSF52047">
    <property type="entry name" value="RNI-like"/>
    <property type="match status" value="1"/>
</dbReference>
<sequence>MDHCCGVEFSPPDKLNALRHLTILGNDNLDMFTTLCCQNPAVTGLLQTLDLQCDPKILNYDIQEWNYDVEMSNYDIEKFKETLAQCTALRSLHLVLGGLDSDCSFLGVICILPNCLEHLTYRGMPEISKDLPQWLKLASDPEWLPQLKTISFGLDVSGGPSLNAEESVAILEQVEEFLDTLSSHRPYLHILDST</sequence>